<dbReference type="RefSeq" id="WP_180678397.1">
    <property type="nucleotide sequence ID" value="NZ_JACCKA010000057.1"/>
</dbReference>
<dbReference type="PROSITE" id="PS51257">
    <property type="entry name" value="PROKAR_LIPOPROTEIN"/>
    <property type="match status" value="1"/>
</dbReference>
<dbReference type="PANTHER" id="PTHR41339:SF1">
    <property type="entry name" value="SECRETED PROTEIN"/>
    <property type="match status" value="1"/>
</dbReference>
<evidence type="ECO:0000313" key="4">
    <source>
        <dbReference type="Proteomes" id="UP000578091"/>
    </source>
</evidence>
<evidence type="ECO:0000256" key="1">
    <source>
        <dbReference type="SAM" id="MobiDB-lite"/>
    </source>
</evidence>
<proteinExistence type="predicted"/>
<sequence>MAANNYRTLLMTFGTVLALSACGNGADSVANPGEGAFPPPPSGSPPPPPPPPTAPPPSGGPAADCPDGFTNIGTVADGSLRACRLPEIVTGNLVVPQRDGTVYAISGRVNVGQDQGGDAGNPNAGAQEGVLTIEPGVTLYGSAGADYLVINRGSEIYAEGTASDPIVFTARQSLEGQTNADSIGLWGGLVILGRAPINACPGETVSGTPECQEQVEGTDGFYGGNAPTDNSGVLRYVRVQHSGFEIAPNNELNGITLAGVGRGTTVEYVQVHNSSDDGIEWFGGTVNARYLVLTGNDDDSLDTDTGWNGGLQFGIVMQRDGGGDRMNEWSSIRREPYSNPKVANFTYVGRAGGGAAVTLNQGTQAEFYNTVVTRPAGGSGDGEICFKIDDENTTGTFHSVHFSCPVPFASDRAGTDFNAGSNNVAEGTSTLTGGFVNGAEESAVPAYQGLQAIHGFFQQVDYIGGVRDASDTWWQGWTCGLTADTPC</sequence>
<reference evidence="3 4" key="1">
    <citation type="submission" date="2020-07" db="EMBL/GenBank/DDBJ databases">
        <title>Luteimonas sp. SJ-92.</title>
        <authorList>
            <person name="Huang X.-X."/>
            <person name="Xu L."/>
            <person name="Sun J.-Q."/>
        </authorList>
    </citation>
    <scope>NUCLEOTIDE SEQUENCE [LARGE SCALE GENOMIC DNA]</scope>
    <source>
        <strain evidence="3 4">SJ-92</strain>
    </source>
</reference>
<evidence type="ECO:0008006" key="5">
    <source>
        <dbReference type="Google" id="ProtNLM"/>
    </source>
</evidence>
<feature type="region of interest" description="Disordered" evidence="1">
    <location>
        <begin position="30"/>
        <end position="69"/>
    </location>
</feature>
<keyword evidence="4" id="KW-1185">Reference proteome</keyword>
<evidence type="ECO:0000256" key="2">
    <source>
        <dbReference type="SAM" id="SignalP"/>
    </source>
</evidence>
<dbReference type="AlphaFoldDB" id="A0A853JDB8"/>
<protein>
    <recommendedName>
        <fullName evidence="5">Secreted protein</fullName>
    </recommendedName>
</protein>
<evidence type="ECO:0000313" key="3">
    <source>
        <dbReference type="EMBL" id="NZA26609.1"/>
    </source>
</evidence>
<feature type="compositionally biased region" description="Pro residues" evidence="1">
    <location>
        <begin position="37"/>
        <end position="59"/>
    </location>
</feature>
<feature type="signal peptide" evidence="2">
    <location>
        <begin position="1"/>
        <end position="26"/>
    </location>
</feature>
<accession>A0A853JDB8</accession>
<feature type="chain" id="PRO_5032428547" description="Secreted protein" evidence="2">
    <location>
        <begin position="27"/>
        <end position="487"/>
    </location>
</feature>
<dbReference type="EMBL" id="JACCKA010000057">
    <property type="protein sequence ID" value="NZA26609.1"/>
    <property type="molecule type" value="Genomic_DNA"/>
</dbReference>
<dbReference type="PANTHER" id="PTHR41339">
    <property type="entry name" value="LIPL48"/>
    <property type="match status" value="1"/>
</dbReference>
<comment type="caution">
    <text evidence="3">The sequence shown here is derived from an EMBL/GenBank/DDBJ whole genome shotgun (WGS) entry which is preliminary data.</text>
</comment>
<gene>
    <name evidence="3" type="ORF">H0E84_09445</name>
</gene>
<organism evidence="3 4">
    <name type="scientific">Luteimonas salinisoli</name>
    <dbReference type="NCBI Taxonomy" id="2752307"/>
    <lineage>
        <taxon>Bacteria</taxon>
        <taxon>Pseudomonadati</taxon>
        <taxon>Pseudomonadota</taxon>
        <taxon>Gammaproteobacteria</taxon>
        <taxon>Lysobacterales</taxon>
        <taxon>Lysobacteraceae</taxon>
        <taxon>Luteimonas</taxon>
    </lineage>
</organism>
<dbReference type="Proteomes" id="UP000578091">
    <property type="component" value="Unassembled WGS sequence"/>
</dbReference>
<keyword evidence="2" id="KW-0732">Signal</keyword>
<name>A0A853JDB8_9GAMM</name>